<evidence type="ECO:0000313" key="2">
    <source>
        <dbReference type="EMBL" id="KFD45410.1"/>
    </source>
</evidence>
<protein>
    <submittedName>
        <fullName evidence="2">Uncharacterized protein</fullName>
    </submittedName>
</protein>
<reference evidence="2 3" key="1">
    <citation type="journal article" date="2014" name="Nat. Genet.">
        <title>Genome and transcriptome of the porcine whipworm Trichuris suis.</title>
        <authorList>
            <person name="Jex A.R."/>
            <person name="Nejsum P."/>
            <person name="Schwarz E.M."/>
            <person name="Hu L."/>
            <person name="Young N.D."/>
            <person name="Hall R.S."/>
            <person name="Korhonen P.K."/>
            <person name="Liao S."/>
            <person name="Thamsborg S."/>
            <person name="Xia J."/>
            <person name="Xu P."/>
            <person name="Wang S."/>
            <person name="Scheerlinck J.P."/>
            <person name="Hofmann A."/>
            <person name="Sternberg P.W."/>
            <person name="Wang J."/>
            <person name="Gasser R.B."/>
        </authorList>
    </citation>
    <scope>NUCLEOTIDE SEQUENCE [LARGE SCALE GENOMIC DNA]</scope>
    <source>
        <strain evidence="2">DCEP-RM93M</strain>
    </source>
</reference>
<feature type="compositionally biased region" description="Polar residues" evidence="1">
    <location>
        <begin position="74"/>
        <end position="83"/>
    </location>
</feature>
<feature type="region of interest" description="Disordered" evidence="1">
    <location>
        <begin position="61"/>
        <end position="105"/>
    </location>
</feature>
<keyword evidence="3" id="KW-1185">Reference proteome</keyword>
<dbReference type="EMBL" id="KL363507">
    <property type="protein sequence ID" value="KFD45410.1"/>
    <property type="molecule type" value="Genomic_DNA"/>
</dbReference>
<evidence type="ECO:0000256" key="1">
    <source>
        <dbReference type="SAM" id="MobiDB-lite"/>
    </source>
</evidence>
<feature type="compositionally biased region" description="Basic and acidic residues" evidence="1">
    <location>
        <begin position="94"/>
        <end position="105"/>
    </location>
</feature>
<dbReference type="Proteomes" id="UP000030764">
    <property type="component" value="Unassembled WGS sequence"/>
</dbReference>
<evidence type="ECO:0000313" key="3">
    <source>
        <dbReference type="Proteomes" id="UP000030764"/>
    </source>
</evidence>
<sequence length="105" mass="11611">MHLESTRLTNALKSMIQALDRASAIVSSMPECPRSAWASSISIMDKRCLGGRMGGFLASNGRWDKCKRPPTRRMPTSSKNGVTMRSLLVRAKGRLRDKQSTSEAK</sequence>
<dbReference type="AlphaFoldDB" id="A0A085LKB4"/>
<gene>
    <name evidence="2" type="ORF">M513_13715</name>
</gene>
<name>A0A085LKB4_9BILA</name>
<proteinExistence type="predicted"/>
<organism evidence="2 3">
    <name type="scientific">Trichuris suis</name>
    <name type="common">pig whipworm</name>
    <dbReference type="NCBI Taxonomy" id="68888"/>
    <lineage>
        <taxon>Eukaryota</taxon>
        <taxon>Metazoa</taxon>
        <taxon>Ecdysozoa</taxon>
        <taxon>Nematoda</taxon>
        <taxon>Enoplea</taxon>
        <taxon>Dorylaimia</taxon>
        <taxon>Trichinellida</taxon>
        <taxon>Trichuridae</taxon>
        <taxon>Trichuris</taxon>
    </lineage>
</organism>
<accession>A0A085LKB4</accession>